<proteinExistence type="predicted"/>
<dbReference type="EC" id="4.3.1.12" evidence="1"/>
<dbReference type="InterPro" id="IPR003462">
    <property type="entry name" value="ODC_Mu_crystall"/>
</dbReference>
<dbReference type="PANTHER" id="PTHR13812">
    <property type="entry name" value="KETIMINE REDUCTASE MU-CRYSTALLIN"/>
    <property type="match status" value="1"/>
</dbReference>
<dbReference type="InterPro" id="IPR036291">
    <property type="entry name" value="NAD(P)-bd_dom_sf"/>
</dbReference>
<sequence length="321" mass="34999">MLYLNDSHLRMVGLQWNELVNSVEHAVTVMDQGDYAQPLKPYLRYKDPANRIIAMPAYIGGDVQAAGLKWIASFPGNIHLGLPRAHSVTVLNNAASGVPYAIINAPLASAARTAAVSGLVLRHYLKAHPGRRMRVGIIGWGPIGQLHFDMCAELYGDLIDSALVYDIREPKLDNIHSALRGKTLAASTWQQLYAESDVVITCTVSSNRYIDAPPAPGTLLLDVSLRDFKAEAIGAVKAVIVDDWNEVCRENTDIELLHKECGLAKEQTRSLADVVCREALAGWGHDEPVLFCPMGMASFDLTVADYMVRRAEALGIGVGLE</sequence>
<name>A0ABT9U6S1_PAEHA</name>
<accession>A0ABT9U6S1</accession>
<dbReference type="GO" id="GO:0008473">
    <property type="term" value="F:ornithine cyclodeaminase activity"/>
    <property type="evidence" value="ECO:0007669"/>
    <property type="project" value="UniProtKB-EC"/>
</dbReference>
<protein>
    <submittedName>
        <fullName evidence="1">Ornithine cyclodeaminase</fullName>
        <ecNumber evidence="1">4.3.1.12</ecNumber>
    </submittedName>
</protein>
<evidence type="ECO:0000313" key="1">
    <source>
        <dbReference type="EMBL" id="MDQ0114728.1"/>
    </source>
</evidence>
<dbReference type="SUPFAM" id="SSF51735">
    <property type="entry name" value="NAD(P)-binding Rossmann-fold domains"/>
    <property type="match status" value="1"/>
</dbReference>
<gene>
    <name evidence="1" type="ORF">J2T15_004184</name>
</gene>
<dbReference type="PANTHER" id="PTHR13812:SF19">
    <property type="entry name" value="KETIMINE REDUCTASE MU-CRYSTALLIN"/>
    <property type="match status" value="1"/>
</dbReference>
<dbReference type="Gene3D" id="3.30.1780.10">
    <property type="entry name" value="ornithine cyclodeaminase, domain 1"/>
    <property type="match status" value="1"/>
</dbReference>
<comment type="caution">
    <text evidence="1">The sequence shown here is derived from an EMBL/GenBank/DDBJ whole genome shotgun (WGS) entry which is preliminary data.</text>
</comment>
<keyword evidence="1" id="KW-0456">Lyase</keyword>
<dbReference type="PIRSF" id="PIRSF001439">
    <property type="entry name" value="CryM"/>
    <property type="match status" value="1"/>
</dbReference>
<evidence type="ECO:0000313" key="2">
    <source>
        <dbReference type="Proteomes" id="UP001229346"/>
    </source>
</evidence>
<keyword evidence="2" id="KW-1185">Reference proteome</keyword>
<dbReference type="Pfam" id="PF02423">
    <property type="entry name" value="OCD_Mu_crystall"/>
    <property type="match status" value="1"/>
</dbReference>
<dbReference type="Gene3D" id="3.40.50.720">
    <property type="entry name" value="NAD(P)-binding Rossmann-like Domain"/>
    <property type="match status" value="1"/>
</dbReference>
<dbReference type="Proteomes" id="UP001229346">
    <property type="component" value="Unassembled WGS sequence"/>
</dbReference>
<dbReference type="InterPro" id="IPR023401">
    <property type="entry name" value="ODC_N"/>
</dbReference>
<reference evidence="1 2" key="1">
    <citation type="submission" date="2023-07" db="EMBL/GenBank/DDBJ databases">
        <title>Sorghum-associated microbial communities from plants grown in Nebraska, USA.</title>
        <authorList>
            <person name="Schachtman D."/>
        </authorList>
    </citation>
    <scope>NUCLEOTIDE SEQUENCE [LARGE SCALE GENOMIC DNA]</scope>
    <source>
        <strain evidence="1 2">CC482</strain>
    </source>
</reference>
<organism evidence="1 2">
    <name type="scientific">Paenibacillus harenae</name>
    <dbReference type="NCBI Taxonomy" id="306543"/>
    <lineage>
        <taxon>Bacteria</taxon>
        <taxon>Bacillati</taxon>
        <taxon>Bacillota</taxon>
        <taxon>Bacilli</taxon>
        <taxon>Bacillales</taxon>
        <taxon>Paenibacillaceae</taxon>
        <taxon>Paenibacillus</taxon>
    </lineage>
</organism>
<dbReference type="EMBL" id="JAUSSU010000008">
    <property type="protein sequence ID" value="MDQ0114728.1"/>
    <property type="molecule type" value="Genomic_DNA"/>
</dbReference>